<feature type="domain" description="Lipoyl-binding" evidence="8">
    <location>
        <begin position="113"/>
        <end position="188"/>
    </location>
</feature>
<evidence type="ECO:0000256" key="3">
    <source>
        <dbReference type="ARBA" id="ARBA00011484"/>
    </source>
</evidence>
<dbReference type="Pfam" id="PF02817">
    <property type="entry name" value="E3_binding"/>
    <property type="match status" value="1"/>
</dbReference>
<dbReference type="EMBL" id="JAWCUA010000001">
    <property type="protein sequence ID" value="MDU0111724.1"/>
    <property type="molecule type" value="Genomic_DNA"/>
</dbReference>
<dbReference type="Gene3D" id="4.10.320.10">
    <property type="entry name" value="E3-binding domain"/>
    <property type="match status" value="1"/>
</dbReference>
<accession>A0ABU3QWB5</accession>
<gene>
    <name evidence="10" type="ORF">RT723_01590</name>
</gene>
<dbReference type="InterPro" id="IPR036625">
    <property type="entry name" value="E3-bd_dom_sf"/>
</dbReference>
<comment type="similarity">
    <text evidence="2 7">Belongs to the 2-oxoacid dehydrogenase family.</text>
</comment>
<dbReference type="SUPFAM" id="SSF52777">
    <property type="entry name" value="CoA-dependent acyltransferases"/>
    <property type="match status" value="1"/>
</dbReference>
<dbReference type="InterPro" id="IPR023213">
    <property type="entry name" value="CAT-like_dom_sf"/>
</dbReference>
<dbReference type="PANTHER" id="PTHR43178">
    <property type="entry name" value="DIHYDROLIPOAMIDE ACETYLTRANSFERASE COMPONENT OF PYRUVATE DEHYDROGENASE COMPLEX"/>
    <property type="match status" value="1"/>
</dbReference>
<evidence type="ECO:0000256" key="7">
    <source>
        <dbReference type="RuleBase" id="RU003423"/>
    </source>
</evidence>
<comment type="caution">
    <text evidence="10">The sequence shown here is derived from an EMBL/GenBank/DDBJ whole genome shotgun (WGS) entry which is preliminary data.</text>
</comment>
<sequence length="543" mass="59052">MSKDFILPDIGEGIVECEVVEWLVAEGDTIVEDQPVCDVMTDKALVQIPAMSDGVVTKLYYQKGEIAQVHQPLFAVSSAQESAQEVSPAQGVVEQIMDHAPVKPTNLTVNEVVEDFLLPDIGEGIVECEVVDWLVAEGDEVKEDQAICDVMTDKALVQIPAKSDGIIEKLYYEKGEIAKVHQPLFAIAIKGSTAVAEPNVVANVSQSKATTAVLDKESSNVVAISTTASSAKVNNSGQLVTQKAVASPAVRRLAREMNLDIRTVNGSGAKGRVYKEDLVAHTQQAQTPYVAASVIQQQPQAELTQNTSDSSYVEPIKGIKAVMAKAMQTSVSTIPHFTFSDEIDLTEIVKLRKQLKPEYEKQGIKLTMMPFFMKAMSLAIKQFPVMNSQPNDDCTELTYFNDHNIGMAVDSKVGLLVPNIKSCQNKSIKEIAIAVMEMTELAREGRLSPDKLKGGTISISNIGALGGTTATPIINKPEVAIVALGKMQTLPRFNDKGEVEARQLMNVSWSGDHRVIDGGTIARFNNLWTQYLQNPSSMIMDMI</sequence>
<dbReference type="RefSeq" id="WP_315945620.1">
    <property type="nucleotide sequence ID" value="NZ_JAWCUA010000001.1"/>
</dbReference>
<dbReference type="InterPro" id="IPR011053">
    <property type="entry name" value="Single_hybrid_motif"/>
</dbReference>
<evidence type="ECO:0000259" key="8">
    <source>
        <dbReference type="PROSITE" id="PS50968"/>
    </source>
</evidence>
<comment type="subunit">
    <text evidence="3">Forms a 24-polypeptide structural core with octahedral symmetry.</text>
</comment>
<dbReference type="PROSITE" id="PS51826">
    <property type="entry name" value="PSBD"/>
    <property type="match status" value="1"/>
</dbReference>
<dbReference type="CDD" id="cd06849">
    <property type="entry name" value="lipoyl_domain"/>
    <property type="match status" value="2"/>
</dbReference>
<evidence type="ECO:0000256" key="4">
    <source>
        <dbReference type="ARBA" id="ARBA00022679"/>
    </source>
</evidence>
<protein>
    <recommendedName>
        <fullName evidence="7">Dihydrolipoamide acetyltransferase component of pyruvate dehydrogenase complex</fullName>
        <ecNumber evidence="7">2.3.1.-</ecNumber>
    </recommendedName>
</protein>
<dbReference type="PROSITE" id="PS50968">
    <property type="entry name" value="BIOTINYL_LIPOYL"/>
    <property type="match status" value="2"/>
</dbReference>
<evidence type="ECO:0000256" key="1">
    <source>
        <dbReference type="ARBA" id="ARBA00001938"/>
    </source>
</evidence>
<dbReference type="Gene3D" id="3.30.559.10">
    <property type="entry name" value="Chloramphenicol acetyltransferase-like domain"/>
    <property type="match status" value="1"/>
</dbReference>
<dbReference type="Pfam" id="PF00198">
    <property type="entry name" value="2-oxoacid_dh"/>
    <property type="match status" value="1"/>
</dbReference>
<feature type="domain" description="Peripheral subunit-binding (PSBD)" evidence="9">
    <location>
        <begin position="245"/>
        <end position="282"/>
    </location>
</feature>
<dbReference type="Gene3D" id="2.40.50.100">
    <property type="match status" value="2"/>
</dbReference>
<dbReference type="EC" id="2.3.1.-" evidence="7"/>
<keyword evidence="5 7" id="KW-0450">Lipoyl</keyword>
<keyword evidence="6 7" id="KW-0012">Acyltransferase</keyword>
<proteinExistence type="inferred from homology"/>
<dbReference type="InterPro" id="IPR004167">
    <property type="entry name" value="PSBD"/>
</dbReference>
<dbReference type="SUPFAM" id="SSF51230">
    <property type="entry name" value="Single hybrid motif"/>
    <property type="match status" value="2"/>
</dbReference>
<dbReference type="InterPro" id="IPR000089">
    <property type="entry name" value="Biotin_lipoyl"/>
</dbReference>
<feature type="domain" description="Lipoyl-binding" evidence="8">
    <location>
        <begin position="2"/>
        <end position="77"/>
    </location>
</feature>
<dbReference type="PANTHER" id="PTHR43178:SF5">
    <property type="entry name" value="LIPOAMIDE ACYLTRANSFERASE COMPONENT OF BRANCHED-CHAIN ALPHA-KETO ACID DEHYDROGENASE COMPLEX, MITOCHONDRIAL"/>
    <property type="match status" value="1"/>
</dbReference>
<evidence type="ECO:0000313" key="10">
    <source>
        <dbReference type="EMBL" id="MDU0111724.1"/>
    </source>
</evidence>
<dbReference type="SUPFAM" id="SSF47005">
    <property type="entry name" value="Peripheral subunit-binding domain of 2-oxo acid dehydrogenase complex"/>
    <property type="match status" value="1"/>
</dbReference>
<comment type="cofactor">
    <cofactor evidence="1 7">
        <name>(R)-lipoate</name>
        <dbReference type="ChEBI" id="CHEBI:83088"/>
    </cofactor>
</comment>
<keyword evidence="11" id="KW-1185">Reference proteome</keyword>
<keyword evidence="4 7" id="KW-0808">Transferase</keyword>
<evidence type="ECO:0000313" key="11">
    <source>
        <dbReference type="Proteomes" id="UP001257914"/>
    </source>
</evidence>
<dbReference type="Proteomes" id="UP001257914">
    <property type="component" value="Unassembled WGS sequence"/>
</dbReference>
<dbReference type="InterPro" id="IPR050743">
    <property type="entry name" value="2-oxoacid_DH_E2_comp"/>
</dbReference>
<evidence type="ECO:0000256" key="2">
    <source>
        <dbReference type="ARBA" id="ARBA00007317"/>
    </source>
</evidence>
<name>A0ABU3QWB5_9GAMM</name>
<organism evidence="10 11">
    <name type="scientific">Psychrosphaera aquimarina</name>
    <dbReference type="NCBI Taxonomy" id="2044854"/>
    <lineage>
        <taxon>Bacteria</taxon>
        <taxon>Pseudomonadati</taxon>
        <taxon>Pseudomonadota</taxon>
        <taxon>Gammaproteobacteria</taxon>
        <taxon>Alteromonadales</taxon>
        <taxon>Pseudoalteromonadaceae</taxon>
        <taxon>Psychrosphaera</taxon>
    </lineage>
</organism>
<evidence type="ECO:0000259" key="9">
    <source>
        <dbReference type="PROSITE" id="PS51826"/>
    </source>
</evidence>
<evidence type="ECO:0000256" key="6">
    <source>
        <dbReference type="ARBA" id="ARBA00023315"/>
    </source>
</evidence>
<evidence type="ECO:0000256" key="5">
    <source>
        <dbReference type="ARBA" id="ARBA00022823"/>
    </source>
</evidence>
<dbReference type="Pfam" id="PF00364">
    <property type="entry name" value="Biotin_lipoyl"/>
    <property type="match status" value="2"/>
</dbReference>
<reference evidence="10 11" key="1">
    <citation type="submission" date="2023-10" db="EMBL/GenBank/DDBJ databases">
        <title>Psychrosphaera aquimaarina strain SW33 isolated from seawater.</title>
        <authorList>
            <person name="Bayburt H."/>
            <person name="Kim J.M."/>
            <person name="Choi B.J."/>
            <person name="Jeon C.O."/>
        </authorList>
    </citation>
    <scope>NUCLEOTIDE SEQUENCE [LARGE SCALE GENOMIC DNA]</scope>
    <source>
        <strain evidence="10 11">KCTC 52743</strain>
    </source>
</reference>
<dbReference type="InterPro" id="IPR001078">
    <property type="entry name" value="2-oxoacid_DH_actylTfrase"/>
</dbReference>